<evidence type="ECO:0000313" key="2">
    <source>
        <dbReference type="Proteomes" id="UP000018747"/>
    </source>
</evidence>
<name>V6HWD7_9LEPT</name>
<reference evidence="1" key="1">
    <citation type="submission" date="2013-05" db="EMBL/GenBank/DDBJ databases">
        <authorList>
            <person name="Harkins D.M."/>
            <person name="Durkin A.S."/>
            <person name="Brinkac L.M."/>
            <person name="Haft D.H."/>
            <person name="Selengut J.D."/>
            <person name="Sanka R."/>
            <person name="DePew J."/>
            <person name="Purushe J."/>
            <person name="Hartskeerl R.A."/>
            <person name="Ahmed A."/>
            <person name="van der Linden H."/>
            <person name="Goris M.G.A."/>
            <person name="Vinetz J.M."/>
            <person name="Sutton G.G."/>
            <person name="Nierman W.C."/>
            <person name="Fouts D.E."/>
        </authorList>
    </citation>
    <scope>NUCLEOTIDE SEQUENCE [LARGE SCALE GENOMIC DNA]</scope>
    <source>
        <strain evidence="1">L 60</strain>
    </source>
</reference>
<evidence type="ECO:0000313" key="1">
    <source>
        <dbReference type="EMBL" id="EQA61272.1"/>
    </source>
</evidence>
<sequence>MFLFMNNLRSHNLHLSEGFSVSYHSSPKILELNLKFLLHRVIINVGPLHFHPRIRKFYT</sequence>
<comment type="caution">
    <text evidence="1">The sequence shown here is derived from an EMBL/GenBank/DDBJ whole genome shotgun (WGS) entry which is preliminary data.</text>
</comment>
<dbReference type="AlphaFoldDB" id="V6HWD7"/>
<accession>V6HWD7</accession>
<dbReference type="Proteomes" id="UP000018747">
    <property type="component" value="Unassembled WGS sequence"/>
</dbReference>
<protein>
    <submittedName>
        <fullName evidence="1">Uncharacterized protein</fullName>
    </submittedName>
</protein>
<organism evidence="1 2">
    <name type="scientific">Leptospira alexanderi serovar Manhao 3 str. L 60</name>
    <dbReference type="NCBI Taxonomy" id="1049759"/>
    <lineage>
        <taxon>Bacteria</taxon>
        <taxon>Pseudomonadati</taxon>
        <taxon>Spirochaetota</taxon>
        <taxon>Spirochaetia</taxon>
        <taxon>Leptospirales</taxon>
        <taxon>Leptospiraceae</taxon>
        <taxon>Leptospira</taxon>
    </lineage>
</organism>
<dbReference type="EMBL" id="AHMT02000052">
    <property type="protein sequence ID" value="EQA61272.1"/>
    <property type="molecule type" value="Genomic_DNA"/>
</dbReference>
<gene>
    <name evidence="1" type="ORF">LEP1GSC062_1501</name>
</gene>
<proteinExistence type="predicted"/>
<keyword evidence="2" id="KW-1185">Reference proteome</keyword>